<evidence type="ECO:0000313" key="2">
    <source>
        <dbReference type="Proteomes" id="UP000015102"/>
    </source>
</evidence>
<sequence>MWSFNKNFFKSAKNLNEIKIKEYLQNHPEYLDNYVLSYVEPDRIQTWLERKKNDKNRDYCAVAVPKNCPHSEGHQMIQDLSQTLQHQPTKYDVLVELGNCISSAINADGFTLFLADEGDDSLYTYMGQNARGEAVLQLAKTQEVEVPLYVSKQRKAIRLSKNNGDYSNYFKNKL</sequence>
<dbReference type="EnsemblMetazoa" id="MESCA005407-RA">
    <property type="protein sequence ID" value="MESCA005407-PA"/>
    <property type="gene ID" value="MESCA005407"/>
</dbReference>
<dbReference type="OMA" id="WELAVCI"/>
<dbReference type="EMBL" id="CAQQ02063906">
    <property type="status" value="NOT_ANNOTATED_CDS"/>
    <property type="molecule type" value="Genomic_DNA"/>
</dbReference>
<name>T1GP86_MEGSC</name>
<keyword evidence="2" id="KW-1185">Reference proteome</keyword>
<accession>T1GP86</accession>
<organism evidence="1 2">
    <name type="scientific">Megaselia scalaris</name>
    <name type="common">Humpbacked fly</name>
    <name type="synonym">Phora scalaris</name>
    <dbReference type="NCBI Taxonomy" id="36166"/>
    <lineage>
        <taxon>Eukaryota</taxon>
        <taxon>Metazoa</taxon>
        <taxon>Ecdysozoa</taxon>
        <taxon>Arthropoda</taxon>
        <taxon>Hexapoda</taxon>
        <taxon>Insecta</taxon>
        <taxon>Pterygota</taxon>
        <taxon>Neoptera</taxon>
        <taxon>Endopterygota</taxon>
        <taxon>Diptera</taxon>
        <taxon>Brachycera</taxon>
        <taxon>Muscomorpha</taxon>
        <taxon>Platypezoidea</taxon>
        <taxon>Phoridae</taxon>
        <taxon>Megaseliini</taxon>
        <taxon>Megaselia</taxon>
    </lineage>
</organism>
<dbReference type="HOGENOM" id="CLU_1541858_0_0_1"/>
<dbReference type="AlphaFoldDB" id="T1GP86"/>
<proteinExistence type="predicted"/>
<dbReference type="STRING" id="36166.T1GP86"/>
<evidence type="ECO:0000313" key="1">
    <source>
        <dbReference type="EnsemblMetazoa" id="MESCA005407-PA"/>
    </source>
</evidence>
<reference evidence="2" key="1">
    <citation type="submission" date="2013-02" db="EMBL/GenBank/DDBJ databases">
        <authorList>
            <person name="Hughes D."/>
        </authorList>
    </citation>
    <scope>NUCLEOTIDE SEQUENCE</scope>
    <source>
        <strain>Durham</strain>
        <strain evidence="2">NC isolate 2 -- Noor lab</strain>
    </source>
</reference>
<protein>
    <submittedName>
        <fullName evidence="1">Uncharacterized protein</fullName>
    </submittedName>
</protein>
<reference evidence="1" key="2">
    <citation type="submission" date="2015-06" db="UniProtKB">
        <authorList>
            <consortium name="EnsemblMetazoa"/>
        </authorList>
    </citation>
    <scope>IDENTIFICATION</scope>
</reference>
<dbReference type="Proteomes" id="UP000015102">
    <property type="component" value="Unassembled WGS sequence"/>
</dbReference>